<dbReference type="Proteomes" id="UP000504638">
    <property type="component" value="Unplaced"/>
</dbReference>
<reference evidence="4" key="3">
    <citation type="submission" date="2025-04" db="UniProtKB">
        <authorList>
            <consortium name="RefSeq"/>
        </authorList>
    </citation>
    <scope>IDENTIFICATION</scope>
    <source>
        <strain evidence="4">CBS 781.70</strain>
    </source>
</reference>
<gene>
    <name evidence="2 4" type="ORF">P152DRAFT_331654</name>
</gene>
<evidence type="ECO:0000256" key="1">
    <source>
        <dbReference type="SAM" id="MobiDB-lite"/>
    </source>
</evidence>
<reference evidence="4" key="2">
    <citation type="submission" date="2020-04" db="EMBL/GenBank/DDBJ databases">
        <authorList>
            <consortium name="NCBI Genome Project"/>
        </authorList>
    </citation>
    <scope>NUCLEOTIDE SEQUENCE</scope>
    <source>
        <strain evidence="4">CBS 781.70</strain>
    </source>
</reference>
<proteinExistence type="predicted"/>
<keyword evidence="3" id="KW-1185">Reference proteome</keyword>
<sequence length="184" mass="21216">MSGLTDYLTQSDTKRKADEEDVSPATKKARTSDKPKTLRQLQSMPLDDLAEYAFSLQEQLAARPPAPPPLSDEELEAKAVQLIDICRREIKKQMKWQPSCKRGTTKWSYQGMVPNEDVFYRMVRIEKGNKGWKKKQMPMADFRRRFGHVEASIRYGTLMITGDHVNVQWDPEEKTFKLSGTYGL</sequence>
<evidence type="ECO:0000313" key="3">
    <source>
        <dbReference type="Proteomes" id="UP000504638"/>
    </source>
</evidence>
<organism evidence="2">
    <name type="scientific">Eremomyces bilateralis CBS 781.70</name>
    <dbReference type="NCBI Taxonomy" id="1392243"/>
    <lineage>
        <taxon>Eukaryota</taxon>
        <taxon>Fungi</taxon>
        <taxon>Dikarya</taxon>
        <taxon>Ascomycota</taxon>
        <taxon>Pezizomycotina</taxon>
        <taxon>Dothideomycetes</taxon>
        <taxon>Dothideomycetes incertae sedis</taxon>
        <taxon>Eremomycetales</taxon>
        <taxon>Eremomycetaceae</taxon>
        <taxon>Eremomyces</taxon>
    </lineage>
</organism>
<dbReference type="OrthoDB" id="5370359at2759"/>
<dbReference type="GeneID" id="54415842"/>
<dbReference type="EMBL" id="ML975156">
    <property type="protein sequence ID" value="KAF1812947.1"/>
    <property type="molecule type" value="Genomic_DNA"/>
</dbReference>
<name>A0A6G1G4F0_9PEZI</name>
<evidence type="ECO:0000313" key="4">
    <source>
        <dbReference type="RefSeq" id="XP_033534578.1"/>
    </source>
</evidence>
<reference evidence="2 4" key="1">
    <citation type="submission" date="2020-01" db="EMBL/GenBank/DDBJ databases">
        <authorList>
            <consortium name="DOE Joint Genome Institute"/>
            <person name="Haridas S."/>
            <person name="Albert R."/>
            <person name="Binder M."/>
            <person name="Bloem J."/>
            <person name="Labutti K."/>
            <person name="Salamov A."/>
            <person name="Andreopoulos B."/>
            <person name="Baker S.E."/>
            <person name="Barry K."/>
            <person name="Bills G."/>
            <person name="Bluhm B.H."/>
            <person name="Cannon C."/>
            <person name="Castanera R."/>
            <person name="Culley D.E."/>
            <person name="Daum C."/>
            <person name="Ezra D."/>
            <person name="Gonzalez J.B."/>
            <person name="Henrissat B."/>
            <person name="Kuo A."/>
            <person name="Liang C."/>
            <person name="Lipzen A."/>
            <person name="Lutzoni F."/>
            <person name="Magnuson J."/>
            <person name="Mondo S."/>
            <person name="Nolan M."/>
            <person name="Ohm R."/>
            <person name="Pangilinan J."/>
            <person name="Park H.-J."/>
            <person name="Ramirez L."/>
            <person name="Alfaro M."/>
            <person name="Sun H."/>
            <person name="Tritt A."/>
            <person name="Yoshinaga Y."/>
            <person name="Zwiers L.-H."/>
            <person name="Turgeon B.G."/>
            <person name="Goodwin S.B."/>
            <person name="Spatafora J.W."/>
            <person name="Crous P.W."/>
            <person name="Grigoriev I.V."/>
        </authorList>
    </citation>
    <scope>NUCLEOTIDE SEQUENCE</scope>
    <source>
        <strain evidence="2 4">CBS 781.70</strain>
    </source>
</reference>
<dbReference type="AlphaFoldDB" id="A0A6G1G4F0"/>
<dbReference type="RefSeq" id="XP_033534578.1">
    <property type="nucleotide sequence ID" value="XM_033675272.1"/>
</dbReference>
<accession>A0A6G1G4F0</accession>
<protein>
    <submittedName>
        <fullName evidence="2 4">Uncharacterized protein</fullName>
    </submittedName>
</protein>
<evidence type="ECO:0000313" key="2">
    <source>
        <dbReference type="EMBL" id="KAF1812947.1"/>
    </source>
</evidence>
<feature type="region of interest" description="Disordered" evidence="1">
    <location>
        <begin position="1"/>
        <end position="40"/>
    </location>
</feature>